<feature type="transmembrane region" description="Helical" evidence="1">
    <location>
        <begin position="129"/>
        <end position="159"/>
    </location>
</feature>
<reference evidence="2 3" key="1">
    <citation type="journal article" date="2015" name="Genome Biol.">
        <title>Comparative genomics of Steinernema reveals deeply conserved gene regulatory networks.</title>
        <authorList>
            <person name="Dillman A.R."/>
            <person name="Macchietto M."/>
            <person name="Porter C.F."/>
            <person name="Rogers A."/>
            <person name="Williams B."/>
            <person name="Antoshechkin I."/>
            <person name="Lee M.M."/>
            <person name="Goodwin Z."/>
            <person name="Lu X."/>
            <person name="Lewis E.E."/>
            <person name="Goodrich-Blair H."/>
            <person name="Stock S.P."/>
            <person name="Adams B.J."/>
            <person name="Sternberg P.W."/>
            <person name="Mortazavi A."/>
        </authorList>
    </citation>
    <scope>NUCLEOTIDE SEQUENCE [LARGE SCALE GENOMIC DNA]</scope>
    <source>
        <strain evidence="2 3">ALL</strain>
    </source>
</reference>
<keyword evidence="1" id="KW-1133">Transmembrane helix</keyword>
<feature type="transmembrane region" description="Helical" evidence="1">
    <location>
        <begin position="498"/>
        <end position="523"/>
    </location>
</feature>
<feature type="transmembrane region" description="Helical" evidence="1">
    <location>
        <begin position="300"/>
        <end position="332"/>
    </location>
</feature>
<evidence type="ECO:0000313" key="3">
    <source>
        <dbReference type="Proteomes" id="UP000298663"/>
    </source>
</evidence>
<feature type="transmembrane region" description="Helical" evidence="1">
    <location>
        <begin position="379"/>
        <end position="400"/>
    </location>
</feature>
<feature type="transmembrane region" description="Helical" evidence="1">
    <location>
        <begin position="569"/>
        <end position="588"/>
    </location>
</feature>
<feature type="transmembrane region" description="Helical" evidence="1">
    <location>
        <begin position="353"/>
        <end position="373"/>
    </location>
</feature>
<keyword evidence="1" id="KW-0812">Transmembrane</keyword>
<feature type="transmembrane region" description="Helical" evidence="1">
    <location>
        <begin position="180"/>
        <end position="203"/>
    </location>
</feature>
<name>A0A4U5MRV0_STECR</name>
<protein>
    <submittedName>
        <fullName evidence="2">Uncharacterized protein</fullName>
    </submittedName>
</protein>
<dbReference type="STRING" id="34508.A0A4U5MRV0"/>
<feature type="transmembrane region" description="Helical" evidence="1">
    <location>
        <begin position="454"/>
        <end position="478"/>
    </location>
</feature>
<dbReference type="EMBL" id="AZBU02000006">
    <property type="protein sequence ID" value="TKR72416.1"/>
    <property type="molecule type" value="Genomic_DNA"/>
</dbReference>
<evidence type="ECO:0000313" key="2">
    <source>
        <dbReference type="EMBL" id="TKR72416.1"/>
    </source>
</evidence>
<keyword evidence="1" id="KW-0472">Membrane</keyword>
<feature type="transmembrane region" description="Helical" evidence="1">
    <location>
        <begin position="77"/>
        <end position="99"/>
    </location>
</feature>
<feature type="transmembrane region" description="Helical" evidence="1">
    <location>
        <begin position="7"/>
        <end position="28"/>
    </location>
</feature>
<feature type="transmembrane region" description="Helical" evidence="1">
    <location>
        <begin position="248"/>
        <end position="268"/>
    </location>
</feature>
<sequence>MSSRSGYNCLIQGCNVFLVILGLAAVGLAGSQFSIIGLDNYRDIDLRILNWVHILTGCVGIYSVWRNHGSIVTKTLYAVSLVVSIATAIFYGFTTYRIVQTYNDLLRLKDTQGFEQEYGQVAENYVGKIVISSVMIGIGFVTALTALVAVTVLERLVVVSNAGWLTLSKGQNHAIRYSKLHLTSMAVVKLCLGVGTVGLAAFLEYNHELEGGMENYIKIALDHIAAMFVVCSAVVDLYAIFGKEQRILNLKVSIALSVVAAVWCLKSVDNGMVPFYRTDLRHYYALESVPTASTASSPKYIIVIVHGVLLGVFCLLFGLCAITAVLAGSCIYGDYVSMNQKIDRGLVIQTRCLGFLHIIWSCCLIALVLLGLVKLPWNGFYLGGDLLWQAMLYFMTGVLGSSYYNTMTTTRFVMNICSFSVALEKTCATANLIYQSSAFPTFVNGDPDVFIGQIVLHSCQAAILGLECVTALVCACVYGRAITKQPSMTTSGSNLVHIIFSSGTLFYGVVMTGCYVVLELFYWRDQNAVPLDVPFFRLGNGPLAVVTFILQACSVVSTRLLLATTILQTIVASLAFFVISSTMTNTFYLQKLLGMDDVLRATQTDQGFVIVALILAASATIACALATFCGTVCALRSSYLLHHRTSSIDSTMTTPIDEPYGTVRTTIPVSALSNRTAVQPMEEQTVYWSADENPYFYHSSRRFFNQPYMIDSGFFRFRIDNFLLL</sequence>
<comment type="caution">
    <text evidence="2">The sequence shown here is derived from an EMBL/GenBank/DDBJ whole genome shotgun (WGS) entry which is preliminary data.</text>
</comment>
<dbReference type="OrthoDB" id="5806414at2759"/>
<feature type="transmembrane region" description="Helical" evidence="1">
    <location>
        <begin position="223"/>
        <end position="241"/>
    </location>
</feature>
<feature type="transmembrane region" description="Helical" evidence="1">
    <location>
        <begin position="543"/>
        <end position="562"/>
    </location>
</feature>
<evidence type="ECO:0000256" key="1">
    <source>
        <dbReference type="SAM" id="Phobius"/>
    </source>
</evidence>
<dbReference type="AlphaFoldDB" id="A0A4U5MRV0"/>
<proteinExistence type="predicted"/>
<feature type="transmembrane region" description="Helical" evidence="1">
    <location>
        <begin position="608"/>
        <end position="635"/>
    </location>
</feature>
<reference evidence="2 3" key="2">
    <citation type="journal article" date="2019" name="G3 (Bethesda)">
        <title>Hybrid Assembly of the Genome of the Entomopathogenic Nematode Steinernema carpocapsae Identifies the X-Chromosome.</title>
        <authorList>
            <person name="Serra L."/>
            <person name="Macchietto M."/>
            <person name="Macias-Munoz A."/>
            <person name="McGill C.J."/>
            <person name="Rodriguez I.M."/>
            <person name="Rodriguez B."/>
            <person name="Murad R."/>
            <person name="Mortazavi A."/>
        </authorList>
    </citation>
    <scope>NUCLEOTIDE SEQUENCE [LARGE SCALE GENOMIC DNA]</scope>
    <source>
        <strain evidence="2 3">ALL</strain>
    </source>
</reference>
<feature type="transmembrane region" description="Helical" evidence="1">
    <location>
        <begin position="48"/>
        <end position="65"/>
    </location>
</feature>
<dbReference type="Proteomes" id="UP000298663">
    <property type="component" value="Unassembled WGS sequence"/>
</dbReference>
<organism evidence="2 3">
    <name type="scientific">Steinernema carpocapsae</name>
    <name type="common">Entomopathogenic nematode</name>
    <dbReference type="NCBI Taxonomy" id="34508"/>
    <lineage>
        <taxon>Eukaryota</taxon>
        <taxon>Metazoa</taxon>
        <taxon>Ecdysozoa</taxon>
        <taxon>Nematoda</taxon>
        <taxon>Chromadorea</taxon>
        <taxon>Rhabditida</taxon>
        <taxon>Tylenchina</taxon>
        <taxon>Panagrolaimomorpha</taxon>
        <taxon>Strongyloidoidea</taxon>
        <taxon>Steinernematidae</taxon>
        <taxon>Steinernema</taxon>
    </lineage>
</organism>
<accession>A0A4U5MRV0</accession>
<gene>
    <name evidence="2" type="ORF">L596_019863</name>
</gene>
<keyword evidence="3" id="KW-1185">Reference proteome</keyword>